<gene>
    <name evidence="1" type="ORF">BDY19DRAFT_590580</name>
</gene>
<evidence type="ECO:0000313" key="1">
    <source>
        <dbReference type="EMBL" id="KAI0092279.1"/>
    </source>
</evidence>
<organism evidence="1 2">
    <name type="scientific">Irpex rosettiformis</name>
    <dbReference type="NCBI Taxonomy" id="378272"/>
    <lineage>
        <taxon>Eukaryota</taxon>
        <taxon>Fungi</taxon>
        <taxon>Dikarya</taxon>
        <taxon>Basidiomycota</taxon>
        <taxon>Agaricomycotina</taxon>
        <taxon>Agaricomycetes</taxon>
        <taxon>Polyporales</taxon>
        <taxon>Irpicaceae</taxon>
        <taxon>Irpex</taxon>
    </lineage>
</organism>
<name>A0ACB8UDI4_9APHY</name>
<reference evidence="1" key="1">
    <citation type="journal article" date="2021" name="Environ. Microbiol.">
        <title>Gene family expansions and transcriptome signatures uncover fungal adaptations to wood decay.</title>
        <authorList>
            <person name="Hage H."/>
            <person name="Miyauchi S."/>
            <person name="Viragh M."/>
            <person name="Drula E."/>
            <person name="Min B."/>
            <person name="Chaduli D."/>
            <person name="Navarro D."/>
            <person name="Favel A."/>
            <person name="Norest M."/>
            <person name="Lesage-Meessen L."/>
            <person name="Balint B."/>
            <person name="Merenyi Z."/>
            <person name="de Eugenio L."/>
            <person name="Morin E."/>
            <person name="Martinez A.T."/>
            <person name="Baldrian P."/>
            <person name="Stursova M."/>
            <person name="Martinez M.J."/>
            <person name="Novotny C."/>
            <person name="Magnuson J.K."/>
            <person name="Spatafora J.W."/>
            <person name="Maurice S."/>
            <person name="Pangilinan J."/>
            <person name="Andreopoulos W."/>
            <person name="LaButti K."/>
            <person name="Hundley H."/>
            <person name="Na H."/>
            <person name="Kuo A."/>
            <person name="Barry K."/>
            <person name="Lipzen A."/>
            <person name="Henrissat B."/>
            <person name="Riley R."/>
            <person name="Ahrendt S."/>
            <person name="Nagy L.G."/>
            <person name="Grigoriev I.V."/>
            <person name="Martin F."/>
            <person name="Rosso M.N."/>
        </authorList>
    </citation>
    <scope>NUCLEOTIDE SEQUENCE</scope>
    <source>
        <strain evidence="1">CBS 384.51</strain>
    </source>
</reference>
<accession>A0ACB8UDI4</accession>
<evidence type="ECO:0000313" key="2">
    <source>
        <dbReference type="Proteomes" id="UP001055072"/>
    </source>
</evidence>
<keyword evidence="2" id="KW-1185">Reference proteome</keyword>
<protein>
    <submittedName>
        <fullName evidence="1">Uncharacterized protein</fullName>
    </submittedName>
</protein>
<dbReference type="Proteomes" id="UP001055072">
    <property type="component" value="Unassembled WGS sequence"/>
</dbReference>
<sequence>MSDAMHASANFRLAAMDLARRLSSLQHYVSAANELVSRSEQLQPRDVARHARKIVALIEISRQTLLHAGLRLYHFATCPSSLAQHKSCFFDLLRMLKKQRCLFDQSDHELRERIDRLLLPLSSNLRIASAEDTAAPSSGRSHSVPLVSPPHSPVCFSSSMVTRCTSAVPRGHSRSDTHGKMLPPDVLMSRSRKRRMHRVSSENHMDVGAIQQMLQAAQNVASLISSNGSAAAEETDDRPVSVSLPQPRRRFGIFCTPGSRPRPRRPGRMG</sequence>
<comment type="caution">
    <text evidence="1">The sequence shown here is derived from an EMBL/GenBank/DDBJ whole genome shotgun (WGS) entry which is preliminary data.</text>
</comment>
<dbReference type="EMBL" id="MU274904">
    <property type="protein sequence ID" value="KAI0092279.1"/>
    <property type="molecule type" value="Genomic_DNA"/>
</dbReference>
<proteinExistence type="predicted"/>